<reference evidence="8" key="1">
    <citation type="journal article" date="2018" name="Nat. Microbiol.">
        <title>Leveraging single-cell genomics to expand the fungal tree of life.</title>
        <authorList>
            <person name="Ahrendt S.R."/>
            <person name="Quandt C.A."/>
            <person name="Ciobanu D."/>
            <person name="Clum A."/>
            <person name="Salamov A."/>
            <person name="Andreopoulos B."/>
            <person name="Cheng J.F."/>
            <person name="Woyke T."/>
            <person name="Pelin A."/>
            <person name="Henrissat B."/>
            <person name="Reynolds N.K."/>
            <person name="Benny G.L."/>
            <person name="Smith M.E."/>
            <person name="James T.Y."/>
            <person name="Grigoriev I.V."/>
        </authorList>
    </citation>
    <scope>NUCLEOTIDE SEQUENCE [LARGE SCALE GENOMIC DNA]</scope>
</reference>
<feature type="transmembrane region" description="Helical" evidence="5">
    <location>
        <begin position="34"/>
        <end position="54"/>
    </location>
</feature>
<name>A0A4V1IYI4_9FUNG</name>
<protein>
    <recommendedName>
        <fullName evidence="6">EamA domain-containing protein</fullName>
    </recommendedName>
</protein>
<keyword evidence="3 5" id="KW-1133">Transmembrane helix</keyword>
<feature type="non-terminal residue" evidence="7">
    <location>
        <position position="252"/>
    </location>
</feature>
<evidence type="ECO:0000256" key="4">
    <source>
        <dbReference type="ARBA" id="ARBA00023136"/>
    </source>
</evidence>
<evidence type="ECO:0000256" key="1">
    <source>
        <dbReference type="ARBA" id="ARBA00004141"/>
    </source>
</evidence>
<evidence type="ECO:0000256" key="5">
    <source>
        <dbReference type="SAM" id="Phobius"/>
    </source>
</evidence>
<feature type="transmembrane region" description="Helical" evidence="5">
    <location>
        <begin position="66"/>
        <end position="85"/>
    </location>
</feature>
<evidence type="ECO:0000313" key="8">
    <source>
        <dbReference type="Proteomes" id="UP000267251"/>
    </source>
</evidence>
<dbReference type="AlphaFoldDB" id="A0A4V1IYI4"/>
<evidence type="ECO:0000256" key="2">
    <source>
        <dbReference type="ARBA" id="ARBA00022692"/>
    </source>
</evidence>
<evidence type="ECO:0000256" key="3">
    <source>
        <dbReference type="ARBA" id="ARBA00022989"/>
    </source>
</evidence>
<evidence type="ECO:0000259" key="6">
    <source>
        <dbReference type="Pfam" id="PF00892"/>
    </source>
</evidence>
<dbReference type="InterPro" id="IPR000620">
    <property type="entry name" value="EamA_dom"/>
</dbReference>
<feature type="non-terminal residue" evidence="7">
    <location>
        <position position="1"/>
    </location>
</feature>
<evidence type="ECO:0000313" key="7">
    <source>
        <dbReference type="EMBL" id="RKP14669.1"/>
    </source>
</evidence>
<organism evidence="7 8">
    <name type="scientific">Piptocephalis cylindrospora</name>
    <dbReference type="NCBI Taxonomy" id="1907219"/>
    <lineage>
        <taxon>Eukaryota</taxon>
        <taxon>Fungi</taxon>
        <taxon>Fungi incertae sedis</taxon>
        <taxon>Zoopagomycota</taxon>
        <taxon>Zoopagomycotina</taxon>
        <taxon>Zoopagomycetes</taxon>
        <taxon>Zoopagales</taxon>
        <taxon>Piptocephalidaceae</taxon>
        <taxon>Piptocephalis</taxon>
    </lineage>
</organism>
<feature type="domain" description="EamA" evidence="6">
    <location>
        <begin position="8"/>
        <end position="77"/>
    </location>
</feature>
<dbReference type="GO" id="GO:0016020">
    <property type="term" value="C:membrane"/>
    <property type="evidence" value="ECO:0007669"/>
    <property type="project" value="UniProtKB-SubCell"/>
</dbReference>
<feature type="transmembrane region" description="Helical" evidence="5">
    <location>
        <begin position="9"/>
        <end position="28"/>
    </location>
</feature>
<accession>A0A4V1IYI4</accession>
<dbReference type="PANTHER" id="PTHR22911">
    <property type="entry name" value="ACYL-MALONYL CONDENSING ENZYME-RELATED"/>
    <property type="match status" value="1"/>
</dbReference>
<dbReference type="EMBL" id="KZ987805">
    <property type="protein sequence ID" value="RKP14669.1"/>
    <property type="molecule type" value="Genomic_DNA"/>
</dbReference>
<keyword evidence="2 5" id="KW-0812">Transmembrane</keyword>
<dbReference type="Proteomes" id="UP000267251">
    <property type="component" value="Unassembled WGS sequence"/>
</dbReference>
<dbReference type="PANTHER" id="PTHR22911:SF6">
    <property type="entry name" value="SOLUTE CARRIER FAMILY 35 MEMBER G1"/>
    <property type="match status" value="1"/>
</dbReference>
<dbReference type="Pfam" id="PF00892">
    <property type="entry name" value="EamA"/>
    <property type="match status" value="2"/>
</dbReference>
<feature type="domain" description="EamA" evidence="6">
    <location>
        <begin position="107"/>
        <end position="247"/>
    </location>
</feature>
<dbReference type="InterPro" id="IPR037185">
    <property type="entry name" value="EmrE-like"/>
</dbReference>
<feature type="transmembrane region" description="Helical" evidence="5">
    <location>
        <begin position="179"/>
        <end position="199"/>
    </location>
</feature>
<dbReference type="OrthoDB" id="306876at2759"/>
<comment type="subcellular location">
    <subcellularLocation>
        <location evidence="1">Membrane</location>
        <topology evidence="1">Multi-pass membrane protein</topology>
    </subcellularLocation>
</comment>
<feature type="transmembrane region" description="Helical" evidence="5">
    <location>
        <begin position="105"/>
        <end position="125"/>
    </location>
</feature>
<dbReference type="SUPFAM" id="SSF103481">
    <property type="entry name" value="Multidrug resistance efflux transporter EmrE"/>
    <property type="match status" value="2"/>
</dbReference>
<proteinExistence type="predicted"/>
<keyword evidence="4 5" id="KW-0472">Membrane</keyword>
<sequence>IGPSDVRGWLVIRGTLGALGLAGFFYSLTHLPLADATVVFFTGPAFTSLSAHLLLGEPFTRLDKAAATICLSGVVLVAKPSFLFSSPLPTVEHPTLSDAEEWNRLLAVGAALLGAILAALAYTTVRKVGSRAHFLAHTFYFGIASSIISLGLLFLFPSSSSSSSPPSSTPFSPLLELEPMGWVLLAGIGLAAFLGQCCLNRGLQLAPAGPGSLMRNLDVVFAYLFGLGLLGDPVDLYGVLGALLIIGCTVSV</sequence>
<keyword evidence="8" id="KW-1185">Reference proteome</keyword>
<feature type="transmembrane region" description="Helical" evidence="5">
    <location>
        <begin position="137"/>
        <end position="159"/>
    </location>
</feature>
<feature type="transmembrane region" description="Helical" evidence="5">
    <location>
        <begin position="220"/>
        <end position="246"/>
    </location>
</feature>
<gene>
    <name evidence="7" type="ORF">BJ684DRAFT_4945</name>
</gene>